<gene>
    <name evidence="1" type="ORF">RBWH47_02660</name>
</gene>
<dbReference type="PATRIC" id="fig|991778.3.peg.3162"/>
<accession>F2ATD3</accession>
<sequence length="74" mass="8193">MTANRTDRPGETWVGPFFMPPQLKHSSYFTTALASRLLPPAAATTPLHTPANVQRFSTQHLTCTRLLTRDNIAA</sequence>
<evidence type="ECO:0000313" key="2">
    <source>
        <dbReference type="Proteomes" id="UP000006222"/>
    </source>
</evidence>
<dbReference type="Proteomes" id="UP000006222">
    <property type="component" value="Unassembled WGS sequence"/>
</dbReference>
<reference evidence="1 2" key="1">
    <citation type="journal article" date="2013" name="Mar. Genomics">
        <title>Expression of sulfatases in Rhodopirellula baltica and the diversity of sulfatases in the genus Rhodopirellula.</title>
        <authorList>
            <person name="Wegner C.E."/>
            <person name="Richter-Heitmann T."/>
            <person name="Klindworth A."/>
            <person name="Klockow C."/>
            <person name="Richter M."/>
            <person name="Achstetter T."/>
            <person name="Glockner F.O."/>
            <person name="Harder J."/>
        </authorList>
    </citation>
    <scope>NUCLEOTIDE SEQUENCE [LARGE SCALE GENOMIC DNA]</scope>
    <source>
        <strain evidence="1 2">WH47</strain>
    </source>
</reference>
<organism evidence="1 2">
    <name type="scientific">Rhodopirellula baltica WH47</name>
    <dbReference type="NCBI Taxonomy" id="991778"/>
    <lineage>
        <taxon>Bacteria</taxon>
        <taxon>Pseudomonadati</taxon>
        <taxon>Planctomycetota</taxon>
        <taxon>Planctomycetia</taxon>
        <taxon>Pirellulales</taxon>
        <taxon>Pirellulaceae</taxon>
        <taxon>Rhodopirellula</taxon>
    </lineage>
</organism>
<name>F2ATD3_RHOBT</name>
<dbReference type="AlphaFoldDB" id="F2ATD3"/>
<dbReference type="EMBL" id="AFAR01000164">
    <property type="protein sequence ID" value="EGF27089.1"/>
    <property type="molecule type" value="Genomic_DNA"/>
</dbReference>
<protein>
    <submittedName>
        <fullName evidence="1">Uncharacterized protein</fullName>
    </submittedName>
</protein>
<evidence type="ECO:0000313" key="1">
    <source>
        <dbReference type="EMBL" id="EGF27089.1"/>
    </source>
</evidence>
<proteinExistence type="predicted"/>
<comment type="caution">
    <text evidence="1">The sequence shown here is derived from an EMBL/GenBank/DDBJ whole genome shotgun (WGS) entry which is preliminary data.</text>
</comment>